<dbReference type="InterPro" id="IPR029058">
    <property type="entry name" value="AB_hydrolase_fold"/>
</dbReference>
<protein>
    <recommendedName>
        <fullName evidence="5">Carboxylic ester hydrolase</fullName>
        <ecNumber evidence="5">3.1.1.-</ecNumber>
    </recommendedName>
</protein>
<keyword evidence="2" id="KW-0719">Serine esterase</keyword>
<sequence>MRPLQILRASVVISEISISSFSSRCSFSVTTHKKVRRLYNTRMSDVETVTVQTAQGILKGKVIEAKYGGKYCSFQGIPYAKPPVGPLRFQPPQPPEPWTGIRDALEEGAVAPHADWVRQKYRGEEDCLFINVYTPKIPSENEPLKAVMVWFHGGGFGFGSGNTDLYGPDYLVAADVIVVTLNYRLGALGFLSLEDATIPGNNGLKDQVAALRWIQQNIVKFGGDPNNVTIFGESAGGASVQYHLISPMSKGLFHKAIAQSGSILNPWASTKSLRERSFALGAVLGCKTNDPKVLIDFLRTCTPKQIVEGTAKIVTHDDKRRGNSIPFLPIPEKDSGSLQEVFLPDNPKNIVKSGKFCDVPYLTGVTSHEGLMEIRNILKKPELLKEIDTDFERFVPEDMELGQKTERLKKASDKIRQFYFDGKALTKDNIMDYVNMQTDIMFAHGVHQTVNYHVKYNHSPLYYYNFAFDSVLGVFKRFVGASHLPGTCHIDDIGYLFHMSVVDITVEKDSIEMSTIRRMVKLWTNFAKTGDPTPHLDADVSIKWTPYSLTNPCYLNIDKELNIRHNLNKERMEFWDDLYKWSIEASKL</sequence>
<dbReference type="InterPro" id="IPR019826">
    <property type="entry name" value="Carboxylesterase_B_AS"/>
</dbReference>
<dbReference type="InterPro" id="IPR019819">
    <property type="entry name" value="Carboxylesterase_B_CS"/>
</dbReference>
<dbReference type="EC" id="3.1.1.-" evidence="5"/>
<evidence type="ECO:0000259" key="6">
    <source>
        <dbReference type="Pfam" id="PF00135"/>
    </source>
</evidence>
<evidence type="ECO:0000313" key="7">
    <source>
        <dbReference type="EMBL" id="AHJ81320.1"/>
    </source>
</evidence>
<proteinExistence type="evidence at transcript level"/>
<dbReference type="PANTHER" id="PTHR11559">
    <property type="entry name" value="CARBOXYLESTERASE"/>
    <property type="match status" value="1"/>
</dbReference>
<reference evidence="7" key="1">
    <citation type="submission" date="2013-11" db="EMBL/GenBank/DDBJ databases">
        <title>Molecular and Functional Characterization of cDNAs Putatively Encoding Carboxylesterases from the Migratory Locust, Locusta migratoria.</title>
        <authorList>
            <person name="Zhang J."/>
            <person name="Li D."/>
            <person name="Ge P."/>
            <person name="Guo Y."/>
            <person name="Zhu K.Y."/>
            <person name="Ma E."/>
            <person name="Zhang J."/>
        </authorList>
    </citation>
    <scope>NUCLEOTIDE SEQUENCE</scope>
</reference>
<comment type="similarity">
    <text evidence="1 5">Belongs to the type-B carboxylesterase/lipase family.</text>
</comment>
<dbReference type="PROSITE" id="PS00122">
    <property type="entry name" value="CARBOXYLESTERASE_B_1"/>
    <property type="match status" value="1"/>
</dbReference>
<evidence type="ECO:0000256" key="5">
    <source>
        <dbReference type="RuleBase" id="RU361235"/>
    </source>
</evidence>
<evidence type="ECO:0000256" key="3">
    <source>
        <dbReference type="ARBA" id="ARBA00022801"/>
    </source>
</evidence>
<feature type="domain" description="Carboxylesterase type B" evidence="6">
    <location>
        <begin position="49"/>
        <end position="575"/>
    </location>
</feature>
<dbReference type="SUPFAM" id="SSF53474">
    <property type="entry name" value="alpha/beta-Hydrolases"/>
    <property type="match status" value="1"/>
</dbReference>
<dbReference type="PROSITE" id="PS00941">
    <property type="entry name" value="CARBOXYLESTERASE_B_2"/>
    <property type="match status" value="1"/>
</dbReference>
<dbReference type="GO" id="GO:0052689">
    <property type="term" value="F:carboxylic ester hydrolase activity"/>
    <property type="evidence" value="ECO:0007669"/>
    <property type="project" value="UniProtKB-KW"/>
</dbReference>
<keyword evidence="3 5" id="KW-0378">Hydrolase</keyword>
<evidence type="ECO:0000256" key="4">
    <source>
        <dbReference type="ARBA" id="ARBA00023180"/>
    </source>
</evidence>
<dbReference type="FunFam" id="3.40.50.1820:FF:000092">
    <property type="entry name" value="Carboxylic ester hydrolase"/>
    <property type="match status" value="1"/>
</dbReference>
<accession>W8EA74</accession>
<evidence type="ECO:0000256" key="2">
    <source>
        <dbReference type="ARBA" id="ARBA00022487"/>
    </source>
</evidence>
<dbReference type="AlphaFoldDB" id="W8EA74"/>
<dbReference type="InterPro" id="IPR002018">
    <property type="entry name" value="CarbesteraseB"/>
</dbReference>
<keyword evidence="4" id="KW-0325">Glycoprotein</keyword>
<name>W8EA74_LOCMI</name>
<dbReference type="EMBL" id="KF849357">
    <property type="protein sequence ID" value="AHJ81320.1"/>
    <property type="molecule type" value="mRNA"/>
</dbReference>
<dbReference type="Pfam" id="PF00135">
    <property type="entry name" value="COesterase"/>
    <property type="match status" value="1"/>
</dbReference>
<dbReference type="Gene3D" id="3.40.50.1820">
    <property type="entry name" value="alpha/beta hydrolase"/>
    <property type="match status" value="1"/>
</dbReference>
<dbReference type="InterPro" id="IPR050309">
    <property type="entry name" value="Type-B_Carboxylest/Lipase"/>
</dbReference>
<organism evidence="7">
    <name type="scientific">Locusta migratoria</name>
    <name type="common">Migratory locust</name>
    <dbReference type="NCBI Taxonomy" id="7004"/>
    <lineage>
        <taxon>Eukaryota</taxon>
        <taxon>Metazoa</taxon>
        <taxon>Ecdysozoa</taxon>
        <taxon>Arthropoda</taxon>
        <taxon>Hexapoda</taxon>
        <taxon>Insecta</taxon>
        <taxon>Pterygota</taxon>
        <taxon>Neoptera</taxon>
        <taxon>Polyneoptera</taxon>
        <taxon>Orthoptera</taxon>
        <taxon>Caelifera</taxon>
        <taxon>Acrididea</taxon>
        <taxon>Acridomorpha</taxon>
        <taxon>Acridoidea</taxon>
        <taxon>Acrididae</taxon>
        <taxon>Oedipodinae</taxon>
        <taxon>Locusta</taxon>
    </lineage>
</organism>
<dbReference type="ESTHER" id="locmi-w8ea74">
    <property type="family name" value="Carb_B_Arthropoda"/>
</dbReference>
<evidence type="ECO:0000256" key="1">
    <source>
        <dbReference type="ARBA" id="ARBA00005964"/>
    </source>
</evidence>